<dbReference type="RefSeq" id="WP_163130598.1">
    <property type="nucleotide sequence ID" value="NZ_JAYDYW010000007.1"/>
</dbReference>
<evidence type="ECO:0000313" key="1">
    <source>
        <dbReference type="EMBL" id="MEE1674210.1"/>
    </source>
</evidence>
<reference evidence="2" key="1">
    <citation type="submission" date="2023-07" db="EMBL/GenBank/DDBJ databases">
        <title>Draft genome sequence of Agarivorans aestuarii strain ZMCS4, a CAZymes producing bacteria isolated from the marine brown algae Clodostephus spongiosus.</title>
        <authorList>
            <person name="Lorente B."/>
            <person name="Cabral C."/>
            <person name="Frias J."/>
            <person name="Faria J."/>
            <person name="Toubarro D."/>
        </authorList>
    </citation>
    <scope>NUCLEOTIDE SEQUENCE [LARGE SCALE GENOMIC DNA]</scope>
    <source>
        <strain evidence="2">ZMCS4</strain>
    </source>
</reference>
<protein>
    <submittedName>
        <fullName evidence="1">YjfK family protein</fullName>
    </submittedName>
</protein>
<dbReference type="Pfam" id="PF10679">
    <property type="entry name" value="DUF2491"/>
    <property type="match status" value="1"/>
</dbReference>
<evidence type="ECO:0000313" key="2">
    <source>
        <dbReference type="Proteomes" id="UP001310248"/>
    </source>
</evidence>
<dbReference type="Proteomes" id="UP001310248">
    <property type="component" value="Unassembled WGS sequence"/>
</dbReference>
<accession>A0ABU7G4J5</accession>
<gene>
    <name evidence="1" type="ORF">SNR37_003646</name>
</gene>
<comment type="caution">
    <text evidence="1">The sequence shown here is derived from an EMBL/GenBank/DDBJ whole genome shotgun (WGS) entry which is preliminary data.</text>
</comment>
<reference evidence="1 2" key="2">
    <citation type="submission" date="2023-12" db="EMBL/GenBank/DDBJ databases">
        <authorList>
            <consortium name="Cladostephus spongiosus"/>
            <person name="Lorente B."/>
            <person name="Cabral C."/>
            <person name="Frias J."/>
            <person name="Faria J."/>
            <person name="Toubarro D."/>
        </authorList>
    </citation>
    <scope>NUCLEOTIDE SEQUENCE [LARGE SCALE GENOMIC DNA]</scope>
    <source>
        <strain evidence="1 2">ZMCS4</strain>
    </source>
</reference>
<sequence>MFKSLFKRNKPETDKYAGTPNVMGLKLGGSFELDALALRLVMADMVVSKVAATQIIQSAGIVDLDGTTLYRFYTDDEGFLQVVANGSGEEDVVDVKMFHYYDTLDIANQAEWDQLLNNKIGASSYQLEGHTYHRVWTSTTEYHNPVHMEEKTYQDNTDFSTTDQFTMLFERELDNGEMESLFLSAEEVVNNNALERCLVISTGMTVSPTQITIHG</sequence>
<organism evidence="1 2">
    <name type="scientific">Agarivorans aestuarii</name>
    <dbReference type="NCBI Taxonomy" id="1563703"/>
    <lineage>
        <taxon>Bacteria</taxon>
        <taxon>Pseudomonadati</taxon>
        <taxon>Pseudomonadota</taxon>
        <taxon>Gammaproteobacteria</taxon>
        <taxon>Alteromonadales</taxon>
        <taxon>Alteromonadaceae</taxon>
        <taxon>Agarivorans</taxon>
    </lineage>
</organism>
<dbReference type="EMBL" id="JAYDYW010000007">
    <property type="protein sequence ID" value="MEE1674210.1"/>
    <property type="molecule type" value="Genomic_DNA"/>
</dbReference>
<proteinExistence type="predicted"/>
<dbReference type="InterPro" id="IPR019621">
    <property type="entry name" value="DUF2491"/>
</dbReference>
<keyword evidence="2" id="KW-1185">Reference proteome</keyword>
<name>A0ABU7G4J5_9ALTE</name>